<reference evidence="2" key="1">
    <citation type="journal article" date="2019" name="Int. J. Syst. Evol. Microbiol.">
        <title>The Global Catalogue of Microorganisms (GCM) 10K type strain sequencing project: providing services to taxonomists for standard genome sequencing and annotation.</title>
        <authorList>
            <consortium name="The Broad Institute Genomics Platform"/>
            <consortium name="The Broad Institute Genome Sequencing Center for Infectious Disease"/>
            <person name="Wu L."/>
            <person name="Ma J."/>
        </authorList>
    </citation>
    <scope>NUCLEOTIDE SEQUENCE [LARGE SCALE GENOMIC DNA]</scope>
    <source>
        <strain evidence="2">JCM 10083</strain>
    </source>
</reference>
<dbReference type="RefSeq" id="WP_343981923.1">
    <property type="nucleotide sequence ID" value="NZ_BAAAGK010000233.1"/>
</dbReference>
<organism evidence="1 2">
    <name type="scientific">Streptosporangium amethystogenes subsp. fukuiense</name>
    <dbReference type="NCBI Taxonomy" id="698418"/>
    <lineage>
        <taxon>Bacteria</taxon>
        <taxon>Bacillati</taxon>
        <taxon>Actinomycetota</taxon>
        <taxon>Actinomycetes</taxon>
        <taxon>Streptosporangiales</taxon>
        <taxon>Streptosporangiaceae</taxon>
        <taxon>Streptosporangium</taxon>
    </lineage>
</organism>
<keyword evidence="2" id="KW-1185">Reference proteome</keyword>
<evidence type="ECO:0000313" key="2">
    <source>
        <dbReference type="Proteomes" id="UP001596514"/>
    </source>
</evidence>
<comment type="caution">
    <text evidence="1">The sequence shown here is derived from an EMBL/GenBank/DDBJ whole genome shotgun (WGS) entry which is preliminary data.</text>
</comment>
<protein>
    <submittedName>
        <fullName evidence="1">Uncharacterized protein</fullName>
    </submittedName>
</protein>
<proteinExistence type="predicted"/>
<sequence length="146" mass="15201">MTASAAPTTGPVEIIAEIARLSALLPAAITEGNQDGTWDGDVAALLGHFAAAQHDQAAALNEIADMEMEDEDWDTVVYETVRSAAALGATAFNLTAAQGAAQSVQDSIAAAIETARVSRFSHIFTETRPSNVFAKLAKLDGALTTR</sequence>
<evidence type="ECO:0000313" key="1">
    <source>
        <dbReference type="EMBL" id="MFC7603701.1"/>
    </source>
</evidence>
<gene>
    <name evidence="1" type="ORF">ACFQVD_26660</name>
</gene>
<dbReference type="Proteomes" id="UP001596514">
    <property type="component" value="Unassembled WGS sequence"/>
</dbReference>
<accession>A0ABW2T631</accession>
<name>A0ABW2T631_9ACTN</name>
<dbReference type="EMBL" id="JBHTEE010000001">
    <property type="protein sequence ID" value="MFC7603701.1"/>
    <property type="molecule type" value="Genomic_DNA"/>
</dbReference>